<evidence type="ECO:0000313" key="1">
    <source>
        <dbReference type="EMBL" id="GCC52805.1"/>
    </source>
</evidence>
<dbReference type="Proteomes" id="UP000288227">
    <property type="component" value="Unassembled WGS sequence"/>
</dbReference>
<organism evidence="1 2">
    <name type="scientific">Chryseotalea sanaruensis</name>
    <dbReference type="NCBI Taxonomy" id="2482724"/>
    <lineage>
        <taxon>Bacteria</taxon>
        <taxon>Pseudomonadati</taxon>
        <taxon>Bacteroidota</taxon>
        <taxon>Cytophagia</taxon>
        <taxon>Cytophagales</taxon>
        <taxon>Chryseotaleaceae</taxon>
        <taxon>Chryseotalea</taxon>
    </lineage>
</organism>
<proteinExistence type="predicted"/>
<keyword evidence="2" id="KW-1185">Reference proteome</keyword>
<dbReference type="EMBL" id="BHXQ01000005">
    <property type="protein sequence ID" value="GCC52805.1"/>
    <property type="molecule type" value="Genomic_DNA"/>
</dbReference>
<comment type="caution">
    <text evidence="1">The sequence shown here is derived from an EMBL/GenBank/DDBJ whole genome shotgun (WGS) entry which is preliminary data.</text>
</comment>
<reference evidence="1 2" key="1">
    <citation type="submission" date="2018-11" db="EMBL/GenBank/DDBJ databases">
        <title>Chryseotalea sanarue gen. nov., sp., nov., a member of the family Cytophagaceae, isolated from a brackish lake in Hamamatsu Japan.</title>
        <authorList>
            <person name="Maejima Y."/>
            <person name="Iino T."/>
            <person name="Muraguchi Y."/>
            <person name="Fukuda K."/>
            <person name="Ohkuma M."/>
            <person name="Moriuchi R."/>
            <person name="Dohra H."/>
            <person name="Kimbara K."/>
            <person name="Shintani M."/>
        </authorList>
    </citation>
    <scope>NUCLEOTIDE SEQUENCE [LARGE SCALE GENOMIC DNA]</scope>
    <source>
        <strain evidence="1 2">Ys</strain>
    </source>
</reference>
<dbReference type="RefSeq" id="WP_127123447.1">
    <property type="nucleotide sequence ID" value="NZ_BHXQ01000005.1"/>
</dbReference>
<name>A0A401UD23_9BACT</name>
<protein>
    <submittedName>
        <fullName evidence="1">Uncharacterized protein</fullName>
    </submittedName>
</protein>
<dbReference type="AlphaFoldDB" id="A0A401UD23"/>
<evidence type="ECO:0000313" key="2">
    <source>
        <dbReference type="Proteomes" id="UP000288227"/>
    </source>
</evidence>
<dbReference type="OrthoDB" id="8364978at2"/>
<accession>A0A401UD23</accession>
<dbReference type="Pfam" id="PF18163">
    <property type="entry name" value="LD_cluster2"/>
    <property type="match status" value="1"/>
</dbReference>
<sequence length="321" mass="36019">MSKKYNISNISADTGKGNPVVLDKEEILSRRYFLKSKTIGVSISESDNLNELGYGVAHLKDAMIEIARYIVAAGGKLAYGGDMRQGGFTELIFDLLAYYKADKELPPNERFYSYLAYPLSTTLSSEKEAELRQNVSFKKITPPADLQITNPKEFLKPDSADNLYVWTRCLTKMREDMETDCDARIFIGGRTKGFKGKCPGILEELLIAIERKHPVYLIGAFGGITKDAIDALGGKQPGSFADEYYFDNTDYQNLFTLFNEKHPNNTIDYKKYLTTLQAIGLKVIAEQNGLSEADNLRLTITPHISEIVHLILKGLTNHFTK</sequence>
<dbReference type="InterPro" id="IPR041160">
    <property type="entry name" value="LD_cluster2"/>
</dbReference>
<gene>
    <name evidence="1" type="ORF">SanaruYs_30440</name>
</gene>